<evidence type="ECO:0000256" key="11">
    <source>
        <dbReference type="SAM" id="Phobius"/>
    </source>
</evidence>
<comment type="caution">
    <text evidence="13">The sequence shown here is derived from an EMBL/GenBank/DDBJ whole genome shotgun (WGS) entry which is preliminary data.</text>
</comment>
<reference evidence="14" key="1">
    <citation type="journal article" date="2019" name="Int. J. Syst. Evol. Microbiol.">
        <title>The Global Catalogue of Microorganisms (GCM) 10K type strain sequencing project: providing services to taxonomists for standard genome sequencing and annotation.</title>
        <authorList>
            <consortium name="The Broad Institute Genomics Platform"/>
            <consortium name="The Broad Institute Genome Sequencing Center for Infectious Disease"/>
            <person name="Wu L."/>
            <person name="Ma J."/>
        </authorList>
    </citation>
    <scope>NUCLEOTIDE SEQUENCE [LARGE SCALE GENOMIC DNA]</scope>
    <source>
        <strain evidence="14">DFY41</strain>
    </source>
</reference>
<dbReference type="PRINTS" id="PR00344">
    <property type="entry name" value="BCTRLSENSOR"/>
</dbReference>
<dbReference type="PROSITE" id="PS50109">
    <property type="entry name" value="HIS_KIN"/>
    <property type="match status" value="1"/>
</dbReference>
<gene>
    <name evidence="13" type="ORF">ACFPGP_10680</name>
</gene>
<keyword evidence="14" id="KW-1185">Reference proteome</keyword>
<evidence type="ECO:0000313" key="14">
    <source>
        <dbReference type="Proteomes" id="UP001596087"/>
    </source>
</evidence>
<evidence type="ECO:0000256" key="6">
    <source>
        <dbReference type="ARBA" id="ARBA00022692"/>
    </source>
</evidence>
<comment type="catalytic activity">
    <reaction evidence="1">
        <text>ATP + protein L-histidine = ADP + protein N-phospho-L-histidine.</text>
        <dbReference type="EC" id="2.7.13.3"/>
    </reaction>
</comment>
<dbReference type="InterPro" id="IPR003661">
    <property type="entry name" value="HisK_dim/P_dom"/>
</dbReference>
<dbReference type="InterPro" id="IPR005467">
    <property type="entry name" value="His_kinase_dom"/>
</dbReference>
<evidence type="ECO:0000256" key="9">
    <source>
        <dbReference type="ARBA" id="ARBA00023012"/>
    </source>
</evidence>
<dbReference type="PANTHER" id="PTHR45436:SF5">
    <property type="entry name" value="SENSOR HISTIDINE KINASE TRCS"/>
    <property type="match status" value="1"/>
</dbReference>
<dbReference type="Pfam" id="PF02518">
    <property type="entry name" value="HATPase_c"/>
    <property type="match status" value="1"/>
</dbReference>
<keyword evidence="8 11" id="KW-1133">Transmembrane helix</keyword>
<keyword evidence="4" id="KW-0597">Phosphoprotein</keyword>
<evidence type="ECO:0000256" key="3">
    <source>
        <dbReference type="ARBA" id="ARBA00012438"/>
    </source>
</evidence>
<feature type="transmembrane region" description="Helical" evidence="11">
    <location>
        <begin position="7"/>
        <end position="25"/>
    </location>
</feature>
<evidence type="ECO:0000256" key="4">
    <source>
        <dbReference type="ARBA" id="ARBA00022553"/>
    </source>
</evidence>
<dbReference type="InterPro" id="IPR004358">
    <property type="entry name" value="Sig_transdc_His_kin-like_C"/>
</dbReference>
<dbReference type="SMART" id="SM00387">
    <property type="entry name" value="HATPase_c"/>
    <property type="match status" value="1"/>
</dbReference>
<accession>A0ABW0BII6</accession>
<dbReference type="Gene3D" id="1.10.287.130">
    <property type="match status" value="1"/>
</dbReference>
<feature type="transmembrane region" description="Helical" evidence="11">
    <location>
        <begin position="31"/>
        <end position="50"/>
    </location>
</feature>
<dbReference type="InterPro" id="IPR003594">
    <property type="entry name" value="HATPase_dom"/>
</dbReference>
<evidence type="ECO:0000256" key="7">
    <source>
        <dbReference type="ARBA" id="ARBA00022777"/>
    </source>
</evidence>
<dbReference type="SMART" id="SM00388">
    <property type="entry name" value="HisKA"/>
    <property type="match status" value="1"/>
</dbReference>
<dbReference type="SUPFAM" id="SSF55874">
    <property type="entry name" value="ATPase domain of HSP90 chaperone/DNA topoisomerase II/histidine kinase"/>
    <property type="match status" value="1"/>
</dbReference>
<keyword evidence="5" id="KW-0808">Transferase</keyword>
<dbReference type="CDD" id="cd00082">
    <property type="entry name" value="HisKA"/>
    <property type="match status" value="1"/>
</dbReference>
<evidence type="ECO:0000259" key="12">
    <source>
        <dbReference type="PROSITE" id="PS50109"/>
    </source>
</evidence>
<keyword evidence="10 11" id="KW-0472">Membrane</keyword>
<keyword evidence="6 11" id="KW-0812">Transmembrane</keyword>
<name>A0ABW0BII6_9ACTN</name>
<dbReference type="CDD" id="cd00075">
    <property type="entry name" value="HATPase"/>
    <property type="match status" value="1"/>
</dbReference>
<dbReference type="SUPFAM" id="SSF47384">
    <property type="entry name" value="Homodimeric domain of signal transducing histidine kinase"/>
    <property type="match status" value="1"/>
</dbReference>
<protein>
    <recommendedName>
        <fullName evidence="3">histidine kinase</fullName>
        <ecNumber evidence="3">2.7.13.3</ecNumber>
    </recommendedName>
</protein>
<dbReference type="InterPro" id="IPR050428">
    <property type="entry name" value="TCS_sensor_his_kinase"/>
</dbReference>
<dbReference type="Pfam" id="PF00512">
    <property type="entry name" value="HisKA"/>
    <property type="match status" value="1"/>
</dbReference>
<dbReference type="InterPro" id="IPR036097">
    <property type="entry name" value="HisK_dim/P_sf"/>
</dbReference>
<dbReference type="Gene3D" id="3.30.565.10">
    <property type="entry name" value="Histidine kinase-like ATPase, C-terminal domain"/>
    <property type="match status" value="1"/>
</dbReference>
<sequence length="326" mass="35349">MRYSPDWATIPYHLLFLSIILVYGFRVWPLPAAVAVVVAVTLVTGTMMIVDARAGVIEGTELAEVPLMPMLLVAMVWHARRRAAAISALEEMAEVQQALLERERQFFRDTSHAIRTPVTIARGHLELAVEDPDLPSMREDLGVAVRQLDRMTVLSNRLLALAQLDSGAALPSRHLDAAAFLLEVGGNWSAVPGRRWVLDAPQDAVVAADPVWLALAVDAVVENAVHHTREGEQIEIRLEVSPTTATIVVTDEGPGVATGDRERVFDRFWHRRPPNGPMGSGLGLAMTRATARAFGGDAVVAPGAGHGARFEVRLPRVDTDDVPVGV</sequence>
<dbReference type="EMBL" id="JBHSKD010000009">
    <property type="protein sequence ID" value="MFC5177139.1"/>
    <property type="molecule type" value="Genomic_DNA"/>
</dbReference>
<dbReference type="GO" id="GO:0016301">
    <property type="term" value="F:kinase activity"/>
    <property type="evidence" value="ECO:0007669"/>
    <property type="project" value="UniProtKB-KW"/>
</dbReference>
<evidence type="ECO:0000256" key="10">
    <source>
        <dbReference type="ARBA" id="ARBA00023136"/>
    </source>
</evidence>
<feature type="domain" description="Histidine kinase" evidence="12">
    <location>
        <begin position="109"/>
        <end position="318"/>
    </location>
</feature>
<keyword evidence="7 13" id="KW-0418">Kinase</keyword>
<keyword evidence="9" id="KW-0902">Two-component regulatory system</keyword>
<evidence type="ECO:0000256" key="5">
    <source>
        <dbReference type="ARBA" id="ARBA00022679"/>
    </source>
</evidence>
<evidence type="ECO:0000313" key="13">
    <source>
        <dbReference type="EMBL" id="MFC5177139.1"/>
    </source>
</evidence>
<comment type="subcellular location">
    <subcellularLocation>
        <location evidence="2">Cell membrane</location>
    </subcellularLocation>
</comment>
<dbReference type="InterPro" id="IPR036890">
    <property type="entry name" value="HATPase_C_sf"/>
</dbReference>
<feature type="transmembrane region" description="Helical" evidence="11">
    <location>
        <begin position="62"/>
        <end position="79"/>
    </location>
</feature>
<organism evidence="13 14">
    <name type="scientific">Nocardioides taihuensis</name>
    <dbReference type="NCBI Taxonomy" id="1835606"/>
    <lineage>
        <taxon>Bacteria</taxon>
        <taxon>Bacillati</taxon>
        <taxon>Actinomycetota</taxon>
        <taxon>Actinomycetes</taxon>
        <taxon>Propionibacteriales</taxon>
        <taxon>Nocardioidaceae</taxon>
        <taxon>Nocardioides</taxon>
    </lineage>
</organism>
<evidence type="ECO:0000256" key="8">
    <source>
        <dbReference type="ARBA" id="ARBA00022989"/>
    </source>
</evidence>
<proteinExistence type="predicted"/>
<dbReference type="Proteomes" id="UP001596087">
    <property type="component" value="Unassembled WGS sequence"/>
</dbReference>
<evidence type="ECO:0000256" key="1">
    <source>
        <dbReference type="ARBA" id="ARBA00000085"/>
    </source>
</evidence>
<dbReference type="PANTHER" id="PTHR45436">
    <property type="entry name" value="SENSOR HISTIDINE KINASE YKOH"/>
    <property type="match status" value="1"/>
</dbReference>
<dbReference type="RefSeq" id="WP_378589913.1">
    <property type="nucleotide sequence ID" value="NZ_JBHSKD010000009.1"/>
</dbReference>
<dbReference type="EC" id="2.7.13.3" evidence="3"/>
<evidence type="ECO:0000256" key="2">
    <source>
        <dbReference type="ARBA" id="ARBA00004236"/>
    </source>
</evidence>